<evidence type="ECO:0000313" key="3">
    <source>
        <dbReference type="Proteomes" id="UP000053464"/>
    </source>
</evidence>
<organism evidence="2 3">
    <name type="scientific">Aurantiacibacter luteus</name>
    <dbReference type="NCBI Taxonomy" id="1581420"/>
    <lineage>
        <taxon>Bacteria</taxon>
        <taxon>Pseudomonadati</taxon>
        <taxon>Pseudomonadota</taxon>
        <taxon>Alphaproteobacteria</taxon>
        <taxon>Sphingomonadales</taxon>
        <taxon>Erythrobacteraceae</taxon>
        <taxon>Aurantiacibacter</taxon>
    </lineage>
</organism>
<dbReference type="RefSeq" id="WP_047002549.1">
    <property type="nucleotide sequence ID" value="NZ_LBHB01000001.1"/>
</dbReference>
<dbReference type="InterPro" id="IPR029058">
    <property type="entry name" value="AB_hydrolase_fold"/>
</dbReference>
<dbReference type="InterPro" id="IPR000639">
    <property type="entry name" value="Epox_hydrolase-like"/>
</dbReference>
<dbReference type="InterPro" id="IPR050266">
    <property type="entry name" value="AB_hydrolase_sf"/>
</dbReference>
<dbReference type="InterPro" id="IPR033124">
    <property type="entry name" value="Ser_caboxypep_his_AS"/>
</dbReference>
<protein>
    <submittedName>
        <fullName evidence="2">Alpha/beta hydrolase</fullName>
    </submittedName>
</protein>
<dbReference type="GO" id="GO:0047372">
    <property type="term" value="F:monoacylglycerol lipase activity"/>
    <property type="evidence" value="ECO:0007669"/>
    <property type="project" value="TreeGrafter"/>
</dbReference>
<accession>A0A0G9MWL3</accession>
<dbReference type="Proteomes" id="UP000053464">
    <property type="component" value="Unassembled WGS sequence"/>
</dbReference>
<dbReference type="GO" id="GO:0004185">
    <property type="term" value="F:serine-type carboxypeptidase activity"/>
    <property type="evidence" value="ECO:0007669"/>
    <property type="project" value="InterPro"/>
</dbReference>
<dbReference type="SUPFAM" id="SSF53474">
    <property type="entry name" value="alpha/beta-Hydrolases"/>
    <property type="match status" value="1"/>
</dbReference>
<dbReference type="Pfam" id="PF00561">
    <property type="entry name" value="Abhydrolase_1"/>
    <property type="match status" value="1"/>
</dbReference>
<dbReference type="Gene3D" id="3.40.50.1820">
    <property type="entry name" value="alpha/beta hydrolase"/>
    <property type="match status" value="1"/>
</dbReference>
<dbReference type="PRINTS" id="PR00412">
    <property type="entry name" value="EPOXHYDRLASE"/>
</dbReference>
<dbReference type="AlphaFoldDB" id="A0A0G9MWL3"/>
<dbReference type="PANTHER" id="PTHR43798">
    <property type="entry name" value="MONOACYLGLYCEROL LIPASE"/>
    <property type="match status" value="1"/>
</dbReference>
<feature type="domain" description="AB hydrolase-1" evidence="1">
    <location>
        <begin position="27"/>
        <end position="281"/>
    </location>
</feature>
<dbReference type="STRING" id="1581420.AAW00_01300"/>
<gene>
    <name evidence="2" type="ORF">AAW00_01300</name>
</gene>
<dbReference type="InterPro" id="IPR000073">
    <property type="entry name" value="AB_hydrolase_1"/>
</dbReference>
<dbReference type="EMBL" id="LBHB01000001">
    <property type="protein sequence ID" value="KLE35147.1"/>
    <property type="molecule type" value="Genomic_DNA"/>
</dbReference>
<dbReference type="GO" id="GO:0046464">
    <property type="term" value="P:acylglycerol catabolic process"/>
    <property type="evidence" value="ECO:0007669"/>
    <property type="project" value="TreeGrafter"/>
</dbReference>
<dbReference type="PROSITE" id="PS00560">
    <property type="entry name" value="CARBOXYPEPT_SER_HIS"/>
    <property type="match status" value="1"/>
</dbReference>
<comment type="caution">
    <text evidence="2">The sequence shown here is derived from an EMBL/GenBank/DDBJ whole genome shotgun (WGS) entry which is preliminary data.</text>
</comment>
<keyword evidence="3" id="KW-1185">Reference proteome</keyword>
<dbReference type="PRINTS" id="PR00111">
    <property type="entry name" value="ABHYDROLASE"/>
</dbReference>
<keyword evidence="2" id="KW-0378">Hydrolase</keyword>
<name>A0A0G9MWL3_9SPHN</name>
<evidence type="ECO:0000259" key="1">
    <source>
        <dbReference type="Pfam" id="PF00561"/>
    </source>
</evidence>
<sequence length="295" mass="32239">MESELTRVALSTGIELDVWDTGPRDAPAVVFLHGFPENHRTWRHQVAHLSDRYRCIAPDQRGYGDSSRPEGAQNYTPTTLVGDVFALAEALGIERFTIVGHDWGGAIAWAVAMFGQADGRVERAIIANAPHPAVFQRLLHIDPAQRAASQYITAFRDPANDALVREHGLGALLLKIIKWEGRTVNDPAESARMLAQWADPDRAFAMLSWYRGSSIVVPPMDAPYAEPEPLALPVLTIPTLVIWGMDDKALLPANLALGEKVANLTLAEVPDAGHFVPWEAPETVNAAMDGFLEGK</sequence>
<evidence type="ECO:0000313" key="2">
    <source>
        <dbReference type="EMBL" id="KLE35147.1"/>
    </source>
</evidence>
<dbReference type="GO" id="GO:0016020">
    <property type="term" value="C:membrane"/>
    <property type="evidence" value="ECO:0007669"/>
    <property type="project" value="TreeGrafter"/>
</dbReference>
<dbReference type="PANTHER" id="PTHR43798:SF33">
    <property type="entry name" value="HYDROLASE, PUTATIVE (AFU_ORTHOLOGUE AFUA_2G14860)-RELATED"/>
    <property type="match status" value="1"/>
</dbReference>
<dbReference type="PATRIC" id="fig|1581420.6.peg.263"/>
<reference evidence="2 3" key="1">
    <citation type="submission" date="2015-04" db="EMBL/GenBank/DDBJ databases">
        <title>The draft genome sequence of Erythrobacter luteus KA37.</title>
        <authorList>
            <person name="Zhuang L."/>
            <person name="Liu Y."/>
            <person name="Shao Z."/>
        </authorList>
    </citation>
    <scope>NUCLEOTIDE SEQUENCE [LARGE SCALE GENOMIC DNA]</scope>
    <source>
        <strain evidence="2 3">KA37</strain>
    </source>
</reference>
<proteinExistence type="predicted"/>